<dbReference type="InterPro" id="IPR011990">
    <property type="entry name" value="TPR-like_helical_dom_sf"/>
</dbReference>
<keyword evidence="1" id="KW-0802">TPR repeat</keyword>
<feature type="signal peptide" evidence="4">
    <location>
        <begin position="1"/>
        <end position="18"/>
    </location>
</feature>
<feature type="compositionally biased region" description="Polar residues" evidence="2">
    <location>
        <begin position="488"/>
        <end position="500"/>
    </location>
</feature>
<evidence type="ECO:0000256" key="2">
    <source>
        <dbReference type="SAM" id="MobiDB-lite"/>
    </source>
</evidence>
<feature type="repeat" description="TPR" evidence="1">
    <location>
        <begin position="244"/>
        <end position="277"/>
    </location>
</feature>
<gene>
    <name evidence="5" type="primary">OEP61</name>
    <name evidence="5" type="ORF">g.47757</name>
</gene>
<keyword evidence="5" id="KW-0946">Virion</keyword>
<feature type="region of interest" description="Disordered" evidence="2">
    <location>
        <begin position="486"/>
        <end position="532"/>
    </location>
</feature>
<feature type="compositionally biased region" description="Low complexity" evidence="2">
    <location>
        <begin position="506"/>
        <end position="526"/>
    </location>
</feature>
<dbReference type="SUPFAM" id="SSF48452">
    <property type="entry name" value="TPR-like"/>
    <property type="match status" value="1"/>
</dbReference>
<evidence type="ECO:0000313" key="5">
    <source>
        <dbReference type="EMBL" id="JAT62584.1"/>
    </source>
</evidence>
<dbReference type="PANTHER" id="PTHR48433:SF1">
    <property type="entry name" value="OUTER ENVELOPE PROTEIN 61-LIKE"/>
    <property type="match status" value="1"/>
</dbReference>
<feature type="transmembrane region" description="Helical" evidence="3">
    <location>
        <begin position="617"/>
        <end position="637"/>
    </location>
</feature>
<proteinExistence type="predicted"/>
<dbReference type="InterPro" id="IPR019734">
    <property type="entry name" value="TPR_rpt"/>
</dbReference>
<keyword evidence="4" id="KW-0732">Signal</keyword>
<dbReference type="AlphaFoldDB" id="A0A1D1Z6T5"/>
<reference evidence="5" key="1">
    <citation type="submission" date="2015-07" db="EMBL/GenBank/DDBJ databases">
        <title>Transcriptome Assembly of Anthurium amnicola.</title>
        <authorList>
            <person name="Suzuki J."/>
        </authorList>
    </citation>
    <scope>NUCLEOTIDE SEQUENCE</scope>
</reference>
<keyword evidence="5" id="KW-0261">Viral envelope protein</keyword>
<feature type="non-terminal residue" evidence="5">
    <location>
        <position position="1"/>
    </location>
</feature>
<sequence>SLSLSLVLLLLCPIPVRNLPLLVVIPLDWPAREEFAGGGRWIRRLVRVGFAGRRRRRGGGGGRMLNEMMMDPEMLRMAQEQMSRIPPQELARIQQQMMSNPELMKLATEGMKNLRPEDMRSAAEQLKHTRVEDMVEIGEKMAKATPEEISAMHAHADAQISYKLTAAEMLKKQGNELHRIGTFHDAAQKYMLAKSNLKDIPAFKCRTLQLQCSLNLMSCYLKTGQFEECITEGSDVLSYDSKNVKALYRRGQAYKELGRFEAAVSDLSKAHEVSPDDETIADVLRGTNEKLVRVGDRTVSGSLVIEELVEEDNRPVPSESSTGSSSVEYSVSPQPESSEGSRSKDVSDSCTSMADADYLQGLKNNPESIRLFQNFVSSADPASLAALGGGGQMPTEMVKTATGMISKMNPDELQKMLQVASSLNDDGSRLGSHFSQMTPEMVQMASDRISKMSPEELEKMVEVASSLNCSTSPAPMVNSDNNYRESKVNLQSSVASTKPATENAGRGESSSSGVFSASSMGPSSSGLPNSATDLQENMRNAMKDPAMRQMFGSMMKNMNPEMMANMSEQFGMKLSKEEAAKAQQAMSSLSMDDLDRMMRWAERAQKGVNAVKKTKNWLLGTPGLILAICMLILAFIFHRLGFIGG</sequence>
<evidence type="ECO:0000256" key="1">
    <source>
        <dbReference type="PROSITE-ProRule" id="PRU00339"/>
    </source>
</evidence>
<dbReference type="Gene3D" id="1.25.40.10">
    <property type="entry name" value="Tetratricopeptide repeat domain"/>
    <property type="match status" value="1"/>
</dbReference>
<dbReference type="SMART" id="SM00028">
    <property type="entry name" value="TPR"/>
    <property type="match status" value="2"/>
</dbReference>
<dbReference type="InterPro" id="IPR053319">
    <property type="entry name" value="OEP61"/>
</dbReference>
<dbReference type="PANTHER" id="PTHR48433">
    <property type="entry name" value="OUTER ENVELOPE PROTEIN 61-LIKE"/>
    <property type="match status" value="1"/>
</dbReference>
<dbReference type="Pfam" id="PF00515">
    <property type="entry name" value="TPR_1"/>
    <property type="match status" value="1"/>
</dbReference>
<feature type="compositionally biased region" description="Low complexity" evidence="2">
    <location>
        <begin position="315"/>
        <end position="338"/>
    </location>
</feature>
<organism evidence="5">
    <name type="scientific">Anthurium amnicola</name>
    <dbReference type="NCBI Taxonomy" id="1678845"/>
    <lineage>
        <taxon>Eukaryota</taxon>
        <taxon>Viridiplantae</taxon>
        <taxon>Streptophyta</taxon>
        <taxon>Embryophyta</taxon>
        <taxon>Tracheophyta</taxon>
        <taxon>Spermatophyta</taxon>
        <taxon>Magnoliopsida</taxon>
        <taxon>Liliopsida</taxon>
        <taxon>Araceae</taxon>
        <taxon>Pothoideae</taxon>
        <taxon>Potheae</taxon>
        <taxon>Anthurium</taxon>
    </lineage>
</organism>
<feature type="region of interest" description="Disordered" evidence="2">
    <location>
        <begin position="310"/>
        <end position="349"/>
    </location>
</feature>
<evidence type="ECO:0000256" key="3">
    <source>
        <dbReference type="SAM" id="Phobius"/>
    </source>
</evidence>
<keyword evidence="3" id="KW-1133">Transmembrane helix</keyword>
<dbReference type="EMBL" id="GDJX01005352">
    <property type="protein sequence ID" value="JAT62584.1"/>
    <property type="molecule type" value="Transcribed_RNA"/>
</dbReference>
<accession>A0A1D1Z6T5</accession>
<name>A0A1D1Z6T5_9ARAE</name>
<feature type="chain" id="PRO_5008900772" evidence="4">
    <location>
        <begin position="19"/>
        <end position="645"/>
    </location>
</feature>
<evidence type="ECO:0000256" key="4">
    <source>
        <dbReference type="SAM" id="SignalP"/>
    </source>
</evidence>
<protein>
    <submittedName>
        <fullName evidence="5">Outer envelope protein 61, chloroplastic</fullName>
    </submittedName>
</protein>
<keyword evidence="3" id="KW-0472">Membrane</keyword>
<dbReference type="PROSITE" id="PS50005">
    <property type="entry name" value="TPR"/>
    <property type="match status" value="1"/>
</dbReference>
<dbReference type="PROSITE" id="PS50293">
    <property type="entry name" value="TPR_REGION"/>
    <property type="match status" value="1"/>
</dbReference>
<keyword evidence="3" id="KW-0812">Transmembrane</keyword>